<dbReference type="OrthoDB" id="8552871at2"/>
<dbReference type="Pfam" id="PF02518">
    <property type="entry name" value="HATPase_c"/>
    <property type="match status" value="1"/>
</dbReference>
<dbReference type="Gene3D" id="1.10.287.130">
    <property type="match status" value="1"/>
</dbReference>
<dbReference type="InterPro" id="IPR036890">
    <property type="entry name" value="HATPase_C_sf"/>
</dbReference>
<dbReference type="InterPro" id="IPR035965">
    <property type="entry name" value="PAS-like_dom_sf"/>
</dbReference>
<evidence type="ECO:0000256" key="8">
    <source>
        <dbReference type="ARBA" id="ARBA00023012"/>
    </source>
</evidence>
<comment type="catalytic activity">
    <reaction evidence="1">
        <text>ATP + protein L-histidine = ADP + protein N-phospho-L-histidine.</text>
        <dbReference type="EC" id="2.7.13.3"/>
    </reaction>
</comment>
<dbReference type="CDD" id="cd00082">
    <property type="entry name" value="HisKA"/>
    <property type="match status" value="1"/>
</dbReference>
<keyword evidence="15" id="KW-1185">Reference proteome</keyword>
<dbReference type="PANTHER" id="PTHR45339:SF1">
    <property type="entry name" value="HYBRID SIGNAL TRANSDUCTION HISTIDINE KINASE J"/>
    <property type="match status" value="1"/>
</dbReference>
<dbReference type="Proteomes" id="UP000319502">
    <property type="component" value="Unassembled WGS sequence"/>
</dbReference>
<dbReference type="SMART" id="SM00387">
    <property type="entry name" value="HATPase_c"/>
    <property type="match status" value="1"/>
</dbReference>
<dbReference type="InterPro" id="IPR036097">
    <property type="entry name" value="HisK_dim/P_sf"/>
</dbReference>
<evidence type="ECO:0000256" key="4">
    <source>
        <dbReference type="ARBA" id="ARBA00022679"/>
    </source>
</evidence>
<dbReference type="CDD" id="cd16922">
    <property type="entry name" value="HATPase_EvgS-ArcB-TorS-like"/>
    <property type="match status" value="1"/>
</dbReference>
<dbReference type="FunFam" id="3.30.565.10:FF:000010">
    <property type="entry name" value="Sensor histidine kinase RcsC"/>
    <property type="match status" value="1"/>
</dbReference>
<dbReference type="InterPro" id="IPR005467">
    <property type="entry name" value="His_kinase_dom"/>
</dbReference>
<dbReference type="InterPro" id="IPR004358">
    <property type="entry name" value="Sig_transdc_His_kin-like_C"/>
</dbReference>
<comment type="caution">
    <text evidence="14">The sequence shown here is derived from an EMBL/GenBank/DDBJ whole genome shotgun (WGS) entry which is preliminary data.</text>
</comment>
<dbReference type="Gene3D" id="3.30.565.10">
    <property type="entry name" value="Histidine kinase-like ATPase, C-terminal domain"/>
    <property type="match status" value="1"/>
</dbReference>
<evidence type="ECO:0000256" key="1">
    <source>
        <dbReference type="ARBA" id="ARBA00000085"/>
    </source>
</evidence>
<dbReference type="InterPro" id="IPR003661">
    <property type="entry name" value="HisK_dim/P_dom"/>
</dbReference>
<dbReference type="PANTHER" id="PTHR45339">
    <property type="entry name" value="HYBRID SIGNAL TRANSDUCTION HISTIDINE KINASE J"/>
    <property type="match status" value="1"/>
</dbReference>
<keyword evidence="3" id="KW-0597">Phosphoprotein</keyword>
<dbReference type="GO" id="GO:0005524">
    <property type="term" value="F:ATP binding"/>
    <property type="evidence" value="ECO:0007669"/>
    <property type="project" value="UniProtKB-KW"/>
</dbReference>
<dbReference type="FunFam" id="1.10.287.130:FF:000002">
    <property type="entry name" value="Two-component osmosensing histidine kinase"/>
    <property type="match status" value="1"/>
</dbReference>
<evidence type="ECO:0000256" key="7">
    <source>
        <dbReference type="ARBA" id="ARBA00022840"/>
    </source>
</evidence>
<evidence type="ECO:0000256" key="6">
    <source>
        <dbReference type="ARBA" id="ARBA00022777"/>
    </source>
</evidence>
<dbReference type="Pfam" id="PF00512">
    <property type="entry name" value="HisKA"/>
    <property type="match status" value="1"/>
</dbReference>
<dbReference type="PRINTS" id="PR00344">
    <property type="entry name" value="BCTRLSENSOR"/>
</dbReference>
<organism evidence="14 15">
    <name type="scientific">Denitromonas halophila</name>
    <dbReference type="NCBI Taxonomy" id="1629404"/>
    <lineage>
        <taxon>Bacteria</taxon>
        <taxon>Pseudomonadati</taxon>
        <taxon>Pseudomonadota</taxon>
        <taxon>Betaproteobacteria</taxon>
        <taxon>Rhodocyclales</taxon>
        <taxon>Zoogloeaceae</taxon>
        <taxon>Denitromonas</taxon>
    </lineage>
</organism>
<feature type="domain" description="Histidine kinase" evidence="13">
    <location>
        <begin position="265"/>
        <end position="490"/>
    </location>
</feature>
<evidence type="ECO:0000313" key="14">
    <source>
        <dbReference type="EMBL" id="TVO55324.1"/>
    </source>
</evidence>
<dbReference type="GO" id="GO:0000155">
    <property type="term" value="F:phosphorelay sensor kinase activity"/>
    <property type="evidence" value="ECO:0007669"/>
    <property type="project" value="InterPro"/>
</dbReference>
<dbReference type="SUPFAM" id="SSF55785">
    <property type="entry name" value="PYP-like sensor domain (PAS domain)"/>
    <property type="match status" value="2"/>
</dbReference>
<accession>A0A557QQY9</accession>
<dbReference type="Gene3D" id="3.30.450.20">
    <property type="entry name" value="PAS domain"/>
    <property type="match status" value="1"/>
</dbReference>
<proteinExistence type="predicted"/>
<gene>
    <name evidence="14" type="ORF">FHP91_12650</name>
</gene>
<evidence type="ECO:0000256" key="5">
    <source>
        <dbReference type="ARBA" id="ARBA00022741"/>
    </source>
</evidence>
<reference evidence="14 15" key="1">
    <citation type="submission" date="2019-07" db="EMBL/GenBank/DDBJ databases">
        <title>The pathways for chlorine oxyanion respiration interact through the shared metabolite chlorate.</title>
        <authorList>
            <person name="Barnum T.P."/>
            <person name="Cheng Y."/>
            <person name="Hill K.A."/>
            <person name="Lucas L.N."/>
            <person name="Carlson H.K."/>
            <person name="Coates J.D."/>
        </authorList>
    </citation>
    <scope>NUCLEOTIDE SEQUENCE [LARGE SCALE GENOMIC DNA]</scope>
    <source>
        <strain evidence="14 15">SFB-3</strain>
    </source>
</reference>
<dbReference type="SMART" id="SM00388">
    <property type="entry name" value="HisKA"/>
    <property type="match status" value="1"/>
</dbReference>
<sequence length="496" mass="53170">MNRSDADLMLSASSDMLLVINAQTLTVRSANRAAAARLGYSVKALAGTPIIALARGLADVCFWNEVQAGGAGKLTDAEGLYQCADGSSLAVVQSIARAEDALVVRAREVDAAPNIDAPFGDSNAQLRAILEASADGILMLDRAGGVVGMNQRLARLWPISEQLLHEQDDAALLKAMCAAMKDDGLRLGGRFGQCDSSDETFDVFTLKDGRSFECVSRPARHRHQVIGRVFCFSDATSRQRAASELVLARDAAEAANRAKSEFLAMMSHEIRTPMNGIIGMASLLEATTLDAEQRTCVDTVRSSGEALLAIIDDILDYAKIDARKLTLTEAPFSVRDMFEVLGRLFASQERDAGVVFEYSVSDEVPRRLVGDLGRLRQILINLIGNAFKFTPTGKISVTAGRAPSMLGDHVGTFRLAVDVSDTGIGIAPSDQRLIFTPFSQVDMSSTRPQGGTGLGLPICRMLCELMNGQIEVDSVVGKGARFSFSVCLKQEAPVSD</sequence>
<dbReference type="SUPFAM" id="SSF47384">
    <property type="entry name" value="Homodimeric domain of signal transducing histidine kinase"/>
    <property type="match status" value="1"/>
</dbReference>
<evidence type="ECO:0000256" key="9">
    <source>
        <dbReference type="ARBA" id="ARBA00058004"/>
    </source>
</evidence>
<dbReference type="SUPFAM" id="SSF55874">
    <property type="entry name" value="ATPase domain of HSP90 chaperone/DNA topoisomerase II/histidine kinase"/>
    <property type="match status" value="1"/>
</dbReference>
<dbReference type="InterPro" id="IPR003594">
    <property type="entry name" value="HATPase_dom"/>
</dbReference>
<keyword evidence="5" id="KW-0547">Nucleotide-binding</keyword>
<evidence type="ECO:0000313" key="15">
    <source>
        <dbReference type="Proteomes" id="UP000319502"/>
    </source>
</evidence>
<evidence type="ECO:0000256" key="12">
    <source>
        <dbReference type="ARBA" id="ARBA00070152"/>
    </source>
</evidence>
<evidence type="ECO:0000259" key="13">
    <source>
        <dbReference type="PROSITE" id="PS50109"/>
    </source>
</evidence>
<dbReference type="RefSeq" id="WP_144309937.1">
    <property type="nucleotide sequence ID" value="NZ_VMNK01000011.1"/>
</dbReference>
<comment type="function">
    <text evidence="9">Member of the two-component regulatory system BvgS/BvgA. Phosphorylates BvgA via a four-step phosphorelay in response to environmental signals.</text>
</comment>
<keyword evidence="6" id="KW-0418">Kinase</keyword>
<keyword evidence="4" id="KW-0808">Transferase</keyword>
<dbReference type="SMART" id="SM00091">
    <property type="entry name" value="PAS"/>
    <property type="match status" value="2"/>
</dbReference>
<dbReference type="EMBL" id="VMNK01000011">
    <property type="protein sequence ID" value="TVO55324.1"/>
    <property type="molecule type" value="Genomic_DNA"/>
</dbReference>
<dbReference type="PROSITE" id="PS50109">
    <property type="entry name" value="HIS_KIN"/>
    <property type="match status" value="1"/>
</dbReference>
<name>A0A557QQY9_9RHOO</name>
<evidence type="ECO:0000256" key="2">
    <source>
        <dbReference type="ARBA" id="ARBA00012438"/>
    </source>
</evidence>
<comment type="subunit">
    <text evidence="10">At low DSF concentrations, interacts with RpfF.</text>
</comment>
<evidence type="ECO:0000256" key="3">
    <source>
        <dbReference type="ARBA" id="ARBA00022553"/>
    </source>
</evidence>
<evidence type="ECO:0000256" key="10">
    <source>
        <dbReference type="ARBA" id="ARBA00064003"/>
    </source>
</evidence>
<keyword evidence="7" id="KW-0067">ATP-binding</keyword>
<dbReference type="InterPro" id="IPR000014">
    <property type="entry name" value="PAS"/>
</dbReference>
<dbReference type="EC" id="2.7.13.3" evidence="2"/>
<keyword evidence="8" id="KW-0902">Two-component regulatory system</keyword>
<evidence type="ECO:0000256" key="11">
    <source>
        <dbReference type="ARBA" id="ARBA00068150"/>
    </source>
</evidence>
<dbReference type="Pfam" id="PF13188">
    <property type="entry name" value="PAS_8"/>
    <property type="match status" value="2"/>
</dbReference>
<dbReference type="AlphaFoldDB" id="A0A557QQY9"/>
<protein>
    <recommendedName>
        <fullName evidence="11">Sensory/regulatory protein RpfC</fullName>
        <ecNumber evidence="2">2.7.13.3</ecNumber>
    </recommendedName>
    <alternativeName>
        <fullName evidence="12">Virulence sensor protein BvgS</fullName>
    </alternativeName>
</protein>